<accession>A0ABR7GFJ9</accession>
<dbReference type="Proteomes" id="UP000643810">
    <property type="component" value="Unassembled WGS sequence"/>
</dbReference>
<organism evidence="1 2">
    <name type="scientific">Roseburia lenta</name>
    <dbReference type="NCBI Taxonomy" id="2763061"/>
    <lineage>
        <taxon>Bacteria</taxon>
        <taxon>Bacillati</taxon>
        <taxon>Bacillota</taxon>
        <taxon>Clostridia</taxon>
        <taxon>Lachnospirales</taxon>
        <taxon>Lachnospiraceae</taxon>
        <taxon>Roseburia</taxon>
    </lineage>
</organism>
<gene>
    <name evidence="1" type="ORF">H8R94_06300</name>
</gene>
<comment type="caution">
    <text evidence="1">The sequence shown here is derived from an EMBL/GenBank/DDBJ whole genome shotgun (WGS) entry which is preliminary data.</text>
</comment>
<proteinExistence type="predicted"/>
<sequence length="161" mass="18050">MTAETIATFTRKIVASNRSELICVLYEIYFSYEQEAIEALTGEGKEAGDTYTKALRQCGQVVRHLKDALDFSYKISYSLYALYDFAERQLAKAMYEQKVERIQSAGKIMRDLEESFVRVAKQDASGPMMGNAQQVTAGLTYGKGQLNESMGAMESNRGFFA</sequence>
<evidence type="ECO:0000313" key="1">
    <source>
        <dbReference type="EMBL" id="MBC5686218.1"/>
    </source>
</evidence>
<dbReference type="Gene3D" id="1.20.120.340">
    <property type="entry name" value="Flagellar protein FliS"/>
    <property type="match status" value="1"/>
</dbReference>
<dbReference type="Pfam" id="PF02561">
    <property type="entry name" value="FliS"/>
    <property type="match status" value="1"/>
</dbReference>
<keyword evidence="1" id="KW-0966">Cell projection</keyword>
<keyword evidence="1" id="KW-0969">Cilium</keyword>
<keyword evidence="2" id="KW-1185">Reference proteome</keyword>
<name>A0ABR7GFJ9_9FIRM</name>
<dbReference type="InterPro" id="IPR036584">
    <property type="entry name" value="FliS_sf"/>
</dbReference>
<reference evidence="1 2" key="1">
    <citation type="submission" date="2020-08" db="EMBL/GenBank/DDBJ databases">
        <title>Genome public.</title>
        <authorList>
            <person name="Liu C."/>
            <person name="Sun Q."/>
        </authorList>
    </citation>
    <scope>NUCLEOTIDE SEQUENCE [LARGE SCALE GENOMIC DNA]</scope>
    <source>
        <strain evidence="1 2">NSJ-9</strain>
    </source>
</reference>
<dbReference type="SUPFAM" id="SSF101116">
    <property type="entry name" value="Flagellar export chaperone FliS"/>
    <property type="match status" value="1"/>
</dbReference>
<dbReference type="EMBL" id="JACOPG010000002">
    <property type="protein sequence ID" value="MBC5686218.1"/>
    <property type="molecule type" value="Genomic_DNA"/>
</dbReference>
<dbReference type="RefSeq" id="WP_186854171.1">
    <property type="nucleotide sequence ID" value="NZ_JACOPG010000002.1"/>
</dbReference>
<dbReference type="InterPro" id="IPR003713">
    <property type="entry name" value="FliS"/>
</dbReference>
<protein>
    <submittedName>
        <fullName evidence="1">Flagellar protein FliS</fullName>
    </submittedName>
</protein>
<evidence type="ECO:0000313" key="2">
    <source>
        <dbReference type="Proteomes" id="UP000643810"/>
    </source>
</evidence>
<keyword evidence="1" id="KW-0282">Flagellum</keyword>